<sequence length="71" mass="7590">MPSIREDSKAASLLLCSYICSTLFDKTHLLCICKPTDLLGVLVQLSIEAGQTEDSPGMAFCAICISPKRAA</sequence>
<proteinExistence type="predicted"/>
<evidence type="ECO:0000313" key="2">
    <source>
        <dbReference type="Proteomes" id="UP000784294"/>
    </source>
</evidence>
<evidence type="ECO:0000313" key="1">
    <source>
        <dbReference type="EMBL" id="VEL22244.1"/>
    </source>
</evidence>
<comment type="caution">
    <text evidence="1">The sequence shown here is derived from an EMBL/GenBank/DDBJ whole genome shotgun (WGS) entry which is preliminary data.</text>
</comment>
<organism evidence="1 2">
    <name type="scientific">Protopolystoma xenopodis</name>
    <dbReference type="NCBI Taxonomy" id="117903"/>
    <lineage>
        <taxon>Eukaryota</taxon>
        <taxon>Metazoa</taxon>
        <taxon>Spiralia</taxon>
        <taxon>Lophotrochozoa</taxon>
        <taxon>Platyhelminthes</taxon>
        <taxon>Monogenea</taxon>
        <taxon>Polyopisthocotylea</taxon>
        <taxon>Polystomatidea</taxon>
        <taxon>Polystomatidae</taxon>
        <taxon>Protopolystoma</taxon>
    </lineage>
</organism>
<accession>A0A3S5BFD1</accession>
<dbReference type="Proteomes" id="UP000784294">
    <property type="component" value="Unassembled WGS sequence"/>
</dbReference>
<dbReference type="AlphaFoldDB" id="A0A3S5BFD1"/>
<gene>
    <name evidence="1" type="ORF">PXEA_LOCUS15684</name>
</gene>
<protein>
    <submittedName>
        <fullName evidence="1">Uncharacterized protein</fullName>
    </submittedName>
</protein>
<name>A0A3S5BFD1_9PLAT</name>
<dbReference type="EMBL" id="CAAALY010055417">
    <property type="protein sequence ID" value="VEL22244.1"/>
    <property type="molecule type" value="Genomic_DNA"/>
</dbReference>
<reference evidence="1" key="1">
    <citation type="submission" date="2018-11" db="EMBL/GenBank/DDBJ databases">
        <authorList>
            <consortium name="Pathogen Informatics"/>
        </authorList>
    </citation>
    <scope>NUCLEOTIDE SEQUENCE</scope>
</reference>
<keyword evidence="2" id="KW-1185">Reference proteome</keyword>